<dbReference type="AlphaFoldDB" id="A0A2G8LPG3"/>
<keyword evidence="3 8" id="KW-1133">Transmembrane helix</keyword>
<evidence type="ECO:0000256" key="4">
    <source>
        <dbReference type="ARBA" id="ARBA00023040"/>
    </source>
</evidence>
<dbReference type="EMBL" id="MRZV01000018">
    <property type="protein sequence ID" value="PIK62121.1"/>
    <property type="molecule type" value="Genomic_DNA"/>
</dbReference>
<evidence type="ECO:0000256" key="2">
    <source>
        <dbReference type="ARBA" id="ARBA00022692"/>
    </source>
</evidence>
<dbReference type="SUPFAM" id="SSF81321">
    <property type="entry name" value="Family A G protein-coupled receptor-like"/>
    <property type="match status" value="1"/>
</dbReference>
<evidence type="ECO:0000256" key="3">
    <source>
        <dbReference type="ARBA" id="ARBA00022989"/>
    </source>
</evidence>
<evidence type="ECO:0000256" key="8">
    <source>
        <dbReference type="SAM" id="Phobius"/>
    </source>
</evidence>
<evidence type="ECO:0000313" key="10">
    <source>
        <dbReference type="EMBL" id="PIK62121.1"/>
    </source>
</evidence>
<comment type="caution">
    <text evidence="10">The sequence shown here is derived from an EMBL/GenBank/DDBJ whole genome shotgun (WGS) entry which is preliminary data.</text>
</comment>
<feature type="domain" description="G-protein coupled receptors family 1 profile" evidence="9">
    <location>
        <begin position="32"/>
        <end position="116"/>
    </location>
</feature>
<name>A0A2G8LPG3_STIJA</name>
<dbReference type="PROSITE" id="PS50262">
    <property type="entry name" value="G_PROTEIN_RECEP_F1_2"/>
    <property type="match status" value="1"/>
</dbReference>
<feature type="transmembrane region" description="Helical" evidence="8">
    <location>
        <begin position="20"/>
        <end position="40"/>
    </location>
</feature>
<dbReference type="InterPro" id="IPR017452">
    <property type="entry name" value="GPCR_Rhodpsn_7TM"/>
</dbReference>
<evidence type="ECO:0000256" key="7">
    <source>
        <dbReference type="ARBA" id="ARBA00023224"/>
    </source>
</evidence>
<dbReference type="OrthoDB" id="2105199at2759"/>
<proteinExistence type="predicted"/>
<dbReference type="InterPro" id="IPR050125">
    <property type="entry name" value="GPCR_opsins"/>
</dbReference>
<keyword evidence="7" id="KW-0807">Transducer</keyword>
<dbReference type="GO" id="GO:0016020">
    <property type="term" value="C:membrane"/>
    <property type="evidence" value="ECO:0007669"/>
    <property type="project" value="UniProtKB-SubCell"/>
</dbReference>
<dbReference type="Pfam" id="PF00001">
    <property type="entry name" value="7tm_1"/>
    <property type="match status" value="1"/>
</dbReference>
<feature type="transmembrane region" description="Helical" evidence="8">
    <location>
        <begin position="172"/>
        <end position="195"/>
    </location>
</feature>
<feature type="transmembrane region" description="Helical" evidence="8">
    <location>
        <begin position="52"/>
        <end position="75"/>
    </location>
</feature>
<sequence>MADDTTNNTSDELSLFGRKAITLSFTIEGIFGLVCALVSLRRCLGMTKHRSGYVNFYTSLALADLGIAVLCPITAYASSIASSGWPFSATACNMYGFFALFCGTVCIWSLLMTAVEDQYIDKGSWFSSVLLALTWINALFWSSAPILGWGRYTPERYNAGCLYEMDVNDSNAFSFLIGYTAAALLIPIIILLFSVMPNRKVSSMHPCQRSILQGTFVGSDFPLSLLGTLWSRGIVVVVKQDVKAVPILMVASAPIAAKLSPIVNALVVAKTAPGMDSQKSKMK</sequence>
<evidence type="ECO:0000259" key="9">
    <source>
        <dbReference type="PROSITE" id="PS50262"/>
    </source>
</evidence>
<feature type="transmembrane region" description="Helical" evidence="8">
    <location>
        <begin position="95"/>
        <end position="115"/>
    </location>
</feature>
<protein>
    <submittedName>
        <fullName evidence="10">Putative visual pigment-like receptor peropsin-like</fullName>
    </submittedName>
</protein>
<comment type="subcellular location">
    <subcellularLocation>
        <location evidence="1">Membrane</location>
        <topology evidence="1">Multi-pass membrane protein</topology>
    </subcellularLocation>
</comment>
<feature type="transmembrane region" description="Helical" evidence="8">
    <location>
        <begin position="127"/>
        <end position="152"/>
    </location>
</feature>
<evidence type="ECO:0000256" key="1">
    <source>
        <dbReference type="ARBA" id="ARBA00004141"/>
    </source>
</evidence>
<keyword evidence="2 8" id="KW-0812">Transmembrane</keyword>
<keyword evidence="4" id="KW-0297">G-protein coupled receptor</keyword>
<evidence type="ECO:0000256" key="6">
    <source>
        <dbReference type="ARBA" id="ARBA00023170"/>
    </source>
</evidence>
<dbReference type="InterPro" id="IPR000276">
    <property type="entry name" value="GPCR_Rhodpsn"/>
</dbReference>
<keyword evidence="11" id="KW-1185">Reference proteome</keyword>
<dbReference type="PANTHER" id="PTHR24240">
    <property type="entry name" value="OPSIN"/>
    <property type="match status" value="1"/>
</dbReference>
<dbReference type="Proteomes" id="UP000230750">
    <property type="component" value="Unassembled WGS sequence"/>
</dbReference>
<dbReference type="STRING" id="307972.A0A2G8LPG3"/>
<reference evidence="10 11" key="1">
    <citation type="journal article" date="2017" name="PLoS Biol.">
        <title>The sea cucumber genome provides insights into morphological evolution and visceral regeneration.</title>
        <authorList>
            <person name="Zhang X."/>
            <person name="Sun L."/>
            <person name="Yuan J."/>
            <person name="Sun Y."/>
            <person name="Gao Y."/>
            <person name="Zhang L."/>
            <person name="Li S."/>
            <person name="Dai H."/>
            <person name="Hamel J.F."/>
            <person name="Liu C."/>
            <person name="Yu Y."/>
            <person name="Liu S."/>
            <person name="Lin W."/>
            <person name="Guo K."/>
            <person name="Jin S."/>
            <person name="Xu P."/>
            <person name="Storey K.B."/>
            <person name="Huan P."/>
            <person name="Zhang T."/>
            <person name="Zhou Y."/>
            <person name="Zhang J."/>
            <person name="Lin C."/>
            <person name="Li X."/>
            <person name="Xing L."/>
            <person name="Huo D."/>
            <person name="Sun M."/>
            <person name="Wang L."/>
            <person name="Mercier A."/>
            <person name="Li F."/>
            <person name="Yang H."/>
            <person name="Xiang J."/>
        </authorList>
    </citation>
    <scope>NUCLEOTIDE SEQUENCE [LARGE SCALE GENOMIC DNA]</scope>
    <source>
        <strain evidence="10">Shaxun</strain>
        <tissue evidence="10">Muscle</tissue>
    </source>
</reference>
<dbReference type="Gene3D" id="1.20.1070.10">
    <property type="entry name" value="Rhodopsin 7-helix transmembrane proteins"/>
    <property type="match status" value="1"/>
</dbReference>
<keyword evidence="5 8" id="KW-0472">Membrane</keyword>
<evidence type="ECO:0000256" key="5">
    <source>
        <dbReference type="ARBA" id="ARBA00023136"/>
    </source>
</evidence>
<organism evidence="10 11">
    <name type="scientific">Stichopus japonicus</name>
    <name type="common">Sea cucumber</name>
    <dbReference type="NCBI Taxonomy" id="307972"/>
    <lineage>
        <taxon>Eukaryota</taxon>
        <taxon>Metazoa</taxon>
        <taxon>Echinodermata</taxon>
        <taxon>Eleutherozoa</taxon>
        <taxon>Echinozoa</taxon>
        <taxon>Holothuroidea</taxon>
        <taxon>Aspidochirotacea</taxon>
        <taxon>Aspidochirotida</taxon>
        <taxon>Stichopodidae</taxon>
        <taxon>Apostichopus</taxon>
    </lineage>
</organism>
<accession>A0A2G8LPG3</accession>
<dbReference type="GO" id="GO:0004930">
    <property type="term" value="F:G protein-coupled receptor activity"/>
    <property type="evidence" value="ECO:0007669"/>
    <property type="project" value="UniProtKB-KW"/>
</dbReference>
<keyword evidence="6 10" id="KW-0675">Receptor</keyword>
<gene>
    <name evidence="10" type="ORF">BSL78_00941</name>
</gene>
<evidence type="ECO:0000313" key="11">
    <source>
        <dbReference type="Proteomes" id="UP000230750"/>
    </source>
</evidence>